<proteinExistence type="inferred from homology"/>
<keyword evidence="5" id="KW-1185">Reference proteome</keyword>
<keyword evidence="3" id="KW-0539">Nucleus</keyword>
<dbReference type="GO" id="GO:0003729">
    <property type="term" value="F:mRNA binding"/>
    <property type="evidence" value="ECO:0007669"/>
    <property type="project" value="TreeGrafter"/>
</dbReference>
<evidence type="ECO:0000313" key="4">
    <source>
        <dbReference type="EMBL" id="QSZ29719.1"/>
    </source>
</evidence>
<dbReference type="AlphaFoldDB" id="A0A8A3P8L9"/>
<dbReference type="Pfam" id="PF09766">
    <property type="entry name" value="FmiP_Thoc5"/>
    <property type="match status" value="1"/>
</dbReference>
<dbReference type="Proteomes" id="UP000672032">
    <property type="component" value="Chromosome 1"/>
</dbReference>
<comment type="subcellular location">
    <subcellularLocation>
        <location evidence="1">Nucleus</location>
    </subcellularLocation>
</comment>
<dbReference type="InterPro" id="IPR019163">
    <property type="entry name" value="THO_Thoc5"/>
</dbReference>
<protein>
    <recommendedName>
        <fullName evidence="6">THO complex subunit 5</fullName>
    </recommendedName>
</protein>
<evidence type="ECO:0000256" key="1">
    <source>
        <dbReference type="ARBA" id="ARBA00004123"/>
    </source>
</evidence>
<organism evidence="4 5">
    <name type="scientific">Monilinia vaccinii-corymbosi</name>
    <dbReference type="NCBI Taxonomy" id="61207"/>
    <lineage>
        <taxon>Eukaryota</taxon>
        <taxon>Fungi</taxon>
        <taxon>Dikarya</taxon>
        <taxon>Ascomycota</taxon>
        <taxon>Pezizomycotina</taxon>
        <taxon>Leotiomycetes</taxon>
        <taxon>Helotiales</taxon>
        <taxon>Sclerotiniaceae</taxon>
        <taxon>Monilinia</taxon>
    </lineage>
</organism>
<gene>
    <name evidence="4" type="ORF">DSL72_004236</name>
</gene>
<dbReference type="EMBL" id="CP063405">
    <property type="protein sequence ID" value="QSZ29719.1"/>
    <property type="molecule type" value="Genomic_DNA"/>
</dbReference>
<dbReference type="PANTHER" id="PTHR13375">
    <property type="entry name" value="FMS INTERACTING PROTEIN"/>
    <property type="match status" value="1"/>
</dbReference>
<dbReference type="GO" id="GO:0006406">
    <property type="term" value="P:mRNA export from nucleus"/>
    <property type="evidence" value="ECO:0007669"/>
    <property type="project" value="TreeGrafter"/>
</dbReference>
<reference evidence="4" key="1">
    <citation type="submission" date="2020-10" db="EMBL/GenBank/DDBJ databases">
        <title>Genome Sequence of Monilinia vaccinii-corymbosi Sheds Light on Mummy Berry Disease Infection of Blueberry and Mating Type.</title>
        <authorList>
            <person name="Yow A.G."/>
            <person name="Zhang Y."/>
            <person name="Bansal K."/>
            <person name="Eacker S.M."/>
            <person name="Sullivan S."/>
            <person name="Liachko I."/>
            <person name="Cubeta M.A."/>
            <person name="Rollins J.A."/>
            <person name="Ashrafi H."/>
        </authorList>
    </citation>
    <scope>NUCLEOTIDE SEQUENCE</scope>
    <source>
        <strain evidence="4">RL-1</strain>
    </source>
</reference>
<dbReference type="OrthoDB" id="20582at2759"/>
<evidence type="ECO:0000313" key="5">
    <source>
        <dbReference type="Proteomes" id="UP000672032"/>
    </source>
</evidence>
<sequence>MAIDEIITDPSLKIALETSNQTREQAIALLDFVSTISTTSTPSNEVLIQTSKQQKLLLTYLAQLRGLHRDSHAGARETKALTAEARQEVDRLHLQLQNLYYEQRHLQGEIAACESYDHKYQQLPLIPIDEFLAQHPEHADADENALMVARIDYEHQERLKLEEQRQGLLKKKQGLIADNKKRKDDLANLDKDLEKFIDVSLRLIAITFAYDGILMLIDNRLQNQYRKPSSEWYEKDGN</sequence>
<comment type="similarity">
    <text evidence="2">Belongs to the THOC5 family.</text>
</comment>
<evidence type="ECO:0000256" key="2">
    <source>
        <dbReference type="ARBA" id="ARBA00008044"/>
    </source>
</evidence>
<evidence type="ECO:0008006" key="6">
    <source>
        <dbReference type="Google" id="ProtNLM"/>
    </source>
</evidence>
<name>A0A8A3P8L9_9HELO</name>
<evidence type="ECO:0000256" key="3">
    <source>
        <dbReference type="ARBA" id="ARBA00023242"/>
    </source>
</evidence>
<dbReference type="GO" id="GO:0000445">
    <property type="term" value="C:THO complex part of transcription export complex"/>
    <property type="evidence" value="ECO:0007669"/>
    <property type="project" value="TreeGrafter"/>
</dbReference>
<dbReference type="PANTHER" id="PTHR13375:SF3">
    <property type="entry name" value="THO COMPLEX SUBUNIT 5 HOMOLOG"/>
    <property type="match status" value="1"/>
</dbReference>
<accession>A0A8A3P8L9</accession>